<sequence>MRYFYYKNEKALGPVDIAELYELKQRGDIDAFTLIACEEEGENAEWIELGYVIDFETQTPINVSHYFNPSLFRKAADLLIENGFINEETDLSVFFTGVMAEVMERFGLEHRQPKKKRSYKMNTEGDEQLAENLKQMNTKAGFEIQPVDVIIPGAKICITGQSDRHSRQFLYDKIVEAGGVASKSITLETNYLVVCDKTSKGYKYGTFGAKLKKAADYGITLVAEVDLVEKLKALNLIK</sequence>
<dbReference type="RefSeq" id="WP_102715825.1">
    <property type="nucleotide sequence ID" value="NZ_PJKA01000013.1"/>
</dbReference>
<dbReference type="InterPro" id="IPR001357">
    <property type="entry name" value="BRCT_dom"/>
</dbReference>
<accession>A0A2N8HBW0</accession>
<dbReference type="EMBL" id="PJKA01000013">
    <property type="protein sequence ID" value="PNC17354.1"/>
    <property type="molecule type" value="Genomic_DNA"/>
</dbReference>
<dbReference type="SUPFAM" id="SSF52113">
    <property type="entry name" value="BRCT domain"/>
    <property type="match status" value="1"/>
</dbReference>
<evidence type="ECO:0000313" key="2">
    <source>
        <dbReference type="EMBL" id="PNC17354.1"/>
    </source>
</evidence>
<dbReference type="Proteomes" id="UP000236000">
    <property type="component" value="Unassembled WGS sequence"/>
</dbReference>
<dbReference type="AlphaFoldDB" id="A0A2N8HBW0"/>
<comment type="caution">
    <text evidence="2">The sequence shown here is derived from an EMBL/GenBank/DDBJ whole genome shotgun (WGS) entry which is preliminary data.</text>
</comment>
<dbReference type="Pfam" id="PF00533">
    <property type="entry name" value="BRCT"/>
    <property type="match status" value="1"/>
</dbReference>
<dbReference type="PROSITE" id="PS50172">
    <property type="entry name" value="BRCT"/>
    <property type="match status" value="1"/>
</dbReference>
<reference evidence="2 3" key="1">
    <citation type="journal article" date="2017" name="BMC Genomics">
        <title>Genome sequencing of 39 Akkermansia muciniphila isolates reveals its population structure, genomic and functional diverisity, and global distribution in mammalian gut microbiotas.</title>
        <authorList>
            <person name="Guo X."/>
            <person name="Li S."/>
            <person name="Zhang J."/>
            <person name="Wu F."/>
            <person name="Li X."/>
            <person name="Wu D."/>
            <person name="Zhang M."/>
            <person name="Ou Z."/>
            <person name="Jie Z."/>
            <person name="Yan Q."/>
            <person name="Li P."/>
            <person name="Yi J."/>
            <person name="Peng Y."/>
        </authorList>
    </citation>
    <scope>NUCLEOTIDE SEQUENCE [LARGE SCALE GENOMIC DNA]</scope>
    <source>
        <strain evidence="2 3">GP24</strain>
    </source>
</reference>
<evidence type="ECO:0000313" key="3">
    <source>
        <dbReference type="Proteomes" id="UP000236000"/>
    </source>
</evidence>
<dbReference type="InterPro" id="IPR036420">
    <property type="entry name" value="BRCT_dom_sf"/>
</dbReference>
<dbReference type="OrthoDB" id="5451971at2"/>
<gene>
    <name evidence="2" type="ORF">CXU22_12140</name>
</gene>
<dbReference type="Gene3D" id="3.40.50.10190">
    <property type="entry name" value="BRCT domain"/>
    <property type="match status" value="1"/>
</dbReference>
<name>A0A2N8HBW0_9BACT</name>
<protein>
    <recommendedName>
        <fullName evidence="1">BRCT domain-containing protein</fullName>
    </recommendedName>
</protein>
<evidence type="ECO:0000259" key="1">
    <source>
        <dbReference type="PROSITE" id="PS50172"/>
    </source>
</evidence>
<feature type="domain" description="BRCT" evidence="1">
    <location>
        <begin position="146"/>
        <end position="238"/>
    </location>
</feature>
<organism evidence="2 3">
    <name type="scientific">Akkermansia muciniphila</name>
    <dbReference type="NCBI Taxonomy" id="239935"/>
    <lineage>
        <taxon>Bacteria</taxon>
        <taxon>Pseudomonadati</taxon>
        <taxon>Verrucomicrobiota</taxon>
        <taxon>Verrucomicrobiia</taxon>
        <taxon>Verrucomicrobiales</taxon>
        <taxon>Akkermansiaceae</taxon>
        <taxon>Akkermansia</taxon>
    </lineage>
</organism>
<proteinExistence type="predicted"/>